<dbReference type="InterPro" id="IPR005901">
    <property type="entry name" value="GLPGLI"/>
</dbReference>
<sequence>MKSQFFRMILVCLCTVFSMQLFAQADFQGQAVYDSKTSAEMPDFGDRQMSEEQKKRFQERLKSMFEKTYVLSFNRSESIYKEEEKLESPTSGGRGFRGLDMSAGAKYKNIKTNEVIVDQEFFGKQFLIKDSLPKLVWKMENESKQIGQYTAFKATAVKLASAADITSFGGPRKEDGAEKNKEENDKPKEILVTAWYTPQIPVNQGPGDYWGLPGLILEISADKTTILCSKIILNPKENYEIKVPKKGKEVTQAEYDEIVKKKIEEMREIGGNRRPGGGGRR</sequence>
<dbReference type="NCBIfam" id="TIGR01200">
    <property type="entry name" value="GLPGLI"/>
    <property type="match status" value="1"/>
</dbReference>
<accession>A0ABV5F1R5</accession>
<keyword evidence="3" id="KW-1185">Reference proteome</keyword>
<feature type="chain" id="PRO_5045179292" evidence="1">
    <location>
        <begin position="24"/>
        <end position="281"/>
    </location>
</feature>
<comment type="caution">
    <text evidence="2">The sequence shown here is derived from an EMBL/GenBank/DDBJ whole genome shotgun (WGS) entry which is preliminary data.</text>
</comment>
<organism evidence="2 3">
    <name type="scientific">Formosa undariae</name>
    <dbReference type="NCBI Taxonomy" id="1325436"/>
    <lineage>
        <taxon>Bacteria</taxon>
        <taxon>Pseudomonadati</taxon>
        <taxon>Bacteroidota</taxon>
        <taxon>Flavobacteriia</taxon>
        <taxon>Flavobacteriales</taxon>
        <taxon>Flavobacteriaceae</taxon>
        <taxon>Formosa</taxon>
    </lineage>
</organism>
<protein>
    <submittedName>
        <fullName evidence="2">GLPGLI family protein</fullName>
    </submittedName>
</protein>
<evidence type="ECO:0000256" key="1">
    <source>
        <dbReference type="SAM" id="SignalP"/>
    </source>
</evidence>
<dbReference type="RefSeq" id="WP_382382559.1">
    <property type="nucleotide sequence ID" value="NZ_JBHMEZ010000011.1"/>
</dbReference>
<evidence type="ECO:0000313" key="2">
    <source>
        <dbReference type="EMBL" id="MFB9053388.1"/>
    </source>
</evidence>
<evidence type="ECO:0000313" key="3">
    <source>
        <dbReference type="Proteomes" id="UP001589605"/>
    </source>
</evidence>
<name>A0ABV5F1R5_9FLAO</name>
<proteinExistence type="predicted"/>
<dbReference type="EMBL" id="JBHMEZ010000011">
    <property type="protein sequence ID" value="MFB9053388.1"/>
    <property type="molecule type" value="Genomic_DNA"/>
</dbReference>
<gene>
    <name evidence="2" type="ORF">ACFFVB_09900</name>
</gene>
<reference evidence="2 3" key="1">
    <citation type="submission" date="2024-09" db="EMBL/GenBank/DDBJ databases">
        <authorList>
            <person name="Sun Q."/>
            <person name="Mori K."/>
        </authorList>
    </citation>
    <scope>NUCLEOTIDE SEQUENCE [LARGE SCALE GENOMIC DNA]</scope>
    <source>
        <strain evidence="2 3">CECT 8286</strain>
    </source>
</reference>
<feature type="signal peptide" evidence="1">
    <location>
        <begin position="1"/>
        <end position="23"/>
    </location>
</feature>
<dbReference type="Proteomes" id="UP001589605">
    <property type="component" value="Unassembled WGS sequence"/>
</dbReference>
<keyword evidence="1" id="KW-0732">Signal</keyword>
<dbReference type="Pfam" id="PF09697">
    <property type="entry name" value="Porph_ging"/>
    <property type="match status" value="1"/>
</dbReference>